<organism evidence="10 11">
    <name type="scientific">Marinibaculum pumilum</name>
    <dbReference type="NCBI Taxonomy" id="1766165"/>
    <lineage>
        <taxon>Bacteria</taxon>
        <taxon>Pseudomonadati</taxon>
        <taxon>Pseudomonadota</taxon>
        <taxon>Alphaproteobacteria</taxon>
        <taxon>Rhodospirillales</taxon>
        <taxon>Rhodospirillaceae</taxon>
        <taxon>Marinibaculum</taxon>
    </lineage>
</organism>
<dbReference type="InterPro" id="IPR018313">
    <property type="entry name" value="SBP_3_CS"/>
</dbReference>
<dbReference type="PANTHER" id="PTHR35936">
    <property type="entry name" value="MEMBRANE-BOUND LYTIC MUREIN TRANSGLYCOSYLASE F"/>
    <property type="match status" value="1"/>
</dbReference>
<keyword evidence="4" id="KW-0732">Signal</keyword>
<dbReference type="InterPro" id="IPR005768">
    <property type="entry name" value="Lys_Arg_Orn-bd"/>
</dbReference>
<gene>
    <name evidence="10" type="ORF">ACFOGJ_26385</name>
</gene>
<dbReference type="Proteomes" id="UP001595528">
    <property type="component" value="Unassembled WGS sequence"/>
</dbReference>
<keyword evidence="11" id="KW-1185">Reference proteome</keyword>
<feature type="domain" description="Ionotropic glutamate receptor C-terminal" evidence="9">
    <location>
        <begin position="49"/>
        <end position="274"/>
    </location>
</feature>
<evidence type="ECO:0000256" key="1">
    <source>
        <dbReference type="ARBA" id="ARBA00004418"/>
    </source>
</evidence>
<dbReference type="Pfam" id="PF00497">
    <property type="entry name" value="SBP_bac_3"/>
    <property type="match status" value="1"/>
</dbReference>
<dbReference type="InterPro" id="IPR001638">
    <property type="entry name" value="Solute-binding_3/MltF_N"/>
</dbReference>
<name>A0ABV7L841_9PROT</name>
<evidence type="ECO:0000256" key="2">
    <source>
        <dbReference type="ARBA" id="ARBA00010333"/>
    </source>
</evidence>
<dbReference type="InterPro" id="IPR001320">
    <property type="entry name" value="Iontro_rcpt_C"/>
</dbReference>
<evidence type="ECO:0000256" key="7">
    <source>
        <dbReference type="SAM" id="Phobius"/>
    </source>
</evidence>
<dbReference type="RefSeq" id="WP_379906256.1">
    <property type="nucleotide sequence ID" value="NZ_JBHRTR010000049.1"/>
</dbReference>
<evidence type="ECO:0000259" key="8">
    <source>
        <dbReference type="SMART" id="SM00062"/>
    </source>
</evidence>
<comment type="caution">
    <text evidence="10">The sequence shown here is derived from an EMBL/GenBank/DDBJ whole genome shotgun (WGS) entry which is preliminary data.</text>
</comment>
<evidence type="ECO:0000256" key="6">
    <source>
        <dbReference type="RuleBase" id="RU003744"/>
    </source>
</evidence>
<sequence length="277" mass="29708">MTVRNGGRKDGHGRAGGFSRRGFLEAALFAFAAVGVGLAMGAPDAHAETVRIGTEGAYAPFNYTTDDGKLAGFDIDIANALCAEMKVECSFVAQDWDGIIPALIAGRYDAIIASMSITPDREEVVLFTDPYYRSPAAFLTLEEGGVTDTSPAALADKTIGVQAAATHAKYVEDKHPDSDQKQYRTLDDAVLDLQSGRVDVVMGDKLALHDWANDKAKGLKFVGEDITAVEYFGPGIGIALRKEDAALKDKFNAALKAIIADGTYEKINAKYFPFSIR</sequence>
<dbReference type="SUPFAM" id="SSF53850">
    <property type="entry name" value="Periplasmic binding protein-like II"/>
    <property type="match status" value="1"/>
</dbReference>
<keyword evidence="5" id="KW-0574">Periplasm</keyword>
<dbReference type="SMART" id="SM00079">
    <property type="entry name" value="PBPe"/>
    <property type="match status" value="1"/>
</dbReference>
<protein>
    <submittedName>
        <fullName evidence="10">Lysine/arginine/ornithine ABC transporter substrate-binding protein</fullName>
    </submittedName>
</protein>
<dbReference type="PROSITE" id="PS01039">
    <property type="entry name" value="SBP_BACTERIAL_3"/>
    <property type="match status" value="1"/>
</dbReference>
<evidence type="ECO:0000313" key="11">
    <source>
        <dbReference type="Proteomes" id="UP001595528"/>
    </source>
</evidence>
<proteinExistence type="inferred from homology"/>
<dbReference type="InterPro" id="IPR006311">
    <property type="entry name" value="TAT_signal"/>
</dbReference>
<dbReference type="PANTHER" id="PTHR35936:SF17">
    <property type="entry name" value="ARGININE-BINDING EXTRACELLULAR PROTEIN ARTP"/>
    <property type="match status" value="1"/>
</dbReference>
<keyword evidence="7" id="KW-1133">Transmembrane helix</keyword>
<evidence type="ECO:0000313" key="10">
    <source>
        <dbReference type="EMBL" id="MFC3230800.1"/>
    </source>
</evidence>
<dbReference type="SMART" id="SM00062">
    <property type="entry name" value="PBPb"/>
    <property type="match status" value="1"/>
</dbReference>
<evidence type="ECO:0000256" key="5">
    <source>
        <dbReference type="ARBA" id="ARBA00022764"/>
    </source>
</evidence>
<keyword evidence="7" id="KW-0472">Membrane</keyword>
<keyword evidence="7" id="KW-0812">Transmembrane</keyword>
<evidence type="ECO:0000259" key="9">
    <source>
        <dbReference type="SMART" id="SM00079"/>
    </source>
</evidence>
<reference evidence="11" key="1">
    <citation type="journal article" date="2019" name="Int. J. Syst. Evol. Microbiol.">
        <title>The Global Catalogue of Microorganisms (GCM) 10K type strain sequencing project: providing services to taxonomists for standard genome sequencing and annotation.</title>
        <authorList>
            <consortium name="The Broad Institute Genomics Platform"/>
            <consortium name="The Broad Institute Genome Sequencing Center for Infectious Disease"/>
            <person name="Wu L."/>
            <person name="Ma J."/>
        </authorList>
    </citation>
    <scope>NUCLEOTIDE SEQUENCE [LARGE SCALE GENOMIC DNA]</scope>
    <source>
        <strain evidence="11">KCTC 42964</strain>
    </source>
</reference>
<evidence type="ECO:0000256" key="4">
    <source>
        <dbReference type="ARBA" id="ARBA00022729"/>
    </source>
</evidence>
<accession>A0ABV7L841</accession>
<dbReference type="EMBL" id="JBHRTR010000049">
    <property type="protein sequence ID" value="MFC3230800.1"/>
    <property type="molecule type" value="Genomic_DNA"/>
</dbReference>
<dbReference type="PROSITE" id="PS51318">
    <property type="entry name" value="TAT"/>
    <property type="match status" value="1"/>
</dbReference>
<comment type="similarity">
    <text evidence="2 6">Belongs to the bacterial solute-binding protein 3 family.</text>
</comment>
<feature type="domain" description="Solute-binding protein family 3/N-terminal" evidence="8">
    <location>
        <begin position="49"/>
        <end position="275"/>
    </location>
</feature>
<comment type="subcellular location">
    <subcellularLocation>
        <location evidence="1">Periplasm</location>
    </subcellularLocation>
</comment>
<evidence type="ECO:0000256" key="3">
    <source>
        <dbReference type="ARBA" id="ARBA00022448"/>
    </source>
</evidence>
<feature type="transmembrane region" description="Helical" evidence="7">
    <location>
        <begin position="21"/>
        <end position="42"/>
    </location>
</feature>
<dbReference type="NCBIfam" id="TIGR01096">
    <property type="entry name" value="3A0103s03R"/>
    <property type="match status" value="1"/>
</dbReference>
<keyword evidence="3" id="KW-0813">Transport</keyword>
<dbReference type="Gene3D" id="3.40.190.10">
    <property type="entry name" value="Periplasmic binding protein-like II"/>
    <property type="match status" value="2"/>
</dbReference>